<feature type="binding site" evidence="10">
    <location>
        <begin position="42"/>
        <end position="44"/>
    </location>
    <ligand>
        <name>substrate</name>
    </ligand>
</feature>
<comment type="caution">
    <text evidence="12">The sequence shown here is derived from an EMBL/GenBank/DDBJ whole genome shotgun (WGS) entry which is preliminary data.</text>
</comment>
<organism evidence="12 13">
    <name type="scientific">Snodgrassella communis</name>
    <dbReference type="NCBI Taxonomy" id="2946699"/>
    <lineage>
        <taxon>Bacteria</taxon>
        <taxon>Pseudomonadati</taxon>
        <taxon>Pseudomonadota</taxon>
        <taxon>Betaproteobacteria</taxon>
        <taxon>Neisseriales</taxon>
        <taxon>Neisseriaceae</taxon>
        <taxon>Snodgrassella</taxon>
    </lineage>
</organism>
<dbReference type="InterPro" id="IPR002195">
    <property type="entry name" value="Dihydroorotase_CS"/>
</dbReference>
<dbReference type="GO" id="GO:0005737">
    <property type="term" value="C:cytoplasm"/>
    <property type="evidence" value="ECO:0007669"/>
    <property type="project" value="TreeGrafter"/>
</dbReference>
<evidence type="ECO:0000256" key="2">
    <source>
        <dbReference type="ARBA" id="ARBA00004880"/>
    </source>
</evidence>
<evidence type="ECO:0000256" key="10">
    <source>
        <dbReference type="HAMAP-Rule" id="MF_00219"/>
    </source>
</evidence>
<dbReference type="AlphaFoldDB" id="A0A836MSC5"/>
<dbReference type="EMBL" id="JFZV01000002">
    <property type="protein sequence ID" value="KDN15570.1"/>
    <property type="molecule type" value="Genomic_DNA"/>
</dbReference>
<keyword evidence="6 10" id="KW-0378">Hydrolase</keyword>
<protein>
    <recommendedName>
        <fullName evidence="4 10">Dihydroorotase</fullName>
        <shortName evidence="10">DHOase</shortName>
        <ecNumber evidence="4 10">3.5.2.3</ecNumber>
    </recommendedName>
</protein>
<dbReference type="SUPFAM" id="SSF51556">
    <property type="entry name" value="Metallo-dependent hydrolases"/>
    <property type="match status" value="1"/>
</dbReference>
<keyword evidence="13" id="KW-1185">Reference proteome</keyword>
<feature type="binding site" evidence="10">
    <location>
        <position position="40"/>
    </location>
    <ligand>
        <name>Zn(2+)</name>
        <dbReference type="ChEBI" id="CHEBI:29105"/>
        <label>1</label>
    </ligand>
</feature>
<dbReference type="GO" id="GO:0044205">
    <property type="term" value="P:'de novo' UMP biosynthetic process"/>
    <property type="evidence" value="ECO:0007669"/>
    <property type="project" value="UniProtKB-UniRule"/>
</dbReference>
<feature type="active site" evidence="10">
    <location>
        <position position="274"/>
    </location>
</feature>
<sequence>MPEQRQSSTLINCLFEQCNSLLMKWMPMQTLTITRPDDWHLHVRDGAALKAVVPFSARQMGRAVIMPNLKPPVTTVAAAMAYRERILAAVPADSHFQPLMTLYLTNQTTPTLIRAAKAAGIIACKLYPAGATTNSAAGVNDLWALLPVLETMAEVGLPLLIHGEVTKSEIDIFDREAVFIDELLQPLLQRLPSLKLVLEHITTAEAAQLVAEAGDNVAATVTPQHLLYNRNALLAGGIQPHHYCLPVLKRETHRQALLQAVCGAQAHKFFLGTDSAPHAQTSKECTCGCAGIFSAFAAIELYAEAFEEATALDKLQAFAAENGPRFYGLDPNTDTITLVKCTQTVPPYFPYGQERLIPLRANGTIGWTVVE</sequence>
<keyword evidence="8 10" id="KW-0665">Pyrimidine biosynthesis</keyword>
<evidence type="ECO:0000256" key="4">
    <source>
        <dbReference type="ARBA" id="ARBA00012860"/>
    </source>
</evidence>
<feature type="binding site" evidence="10">
    <location>
        <position position="274"/>
    </location>
    <ligand>
        <name>Zn(2+)</name>
        <dbReference type="ChEBI" id="CHEBI:29105"/>
        <label>1</label>
    </ligand>
</feature>
<feature type="domain" description="Amidohydrolase-related" evidence="11">
    <location>
        <begin position="106"/>
        <end position="204"/>
    </location>
</feature>
<evidence type="ECO:0000256" key="8">
    <source>
        <dbReference type="ARBA" id="ARBA00022975"/>
    </source>
</evidence>
<feature type="binding site" description="via carbamate group" evidence="10">
    <location>
        <position position="125"/>
    </location>
    <ligand>
        <name>Zn(2+)</name>
        <dbReference type="ChEBI" id="CHEBI:29105"/>
        <label>2</label>
    </ligand>
</feature>
<evidence type="ECO:0000313" key="12">
    <source>
        <dbReference type="EMBL" id="KDN15570.1"/>
    </source>
</evidence>
<name>A0A836MSC5_9NEIS</name>
<dbReference type="GO" id="GO:0004151">
    <property type="term" value="F:dihydroorotase activity"/>
    <property type="evidence" value="ECO:0007669"/>
    <property type="project" value="UniProtKB-UniRule"/>
</dbReference>
<dbReference type="GO" id="GO:0006207">
    <property type="term" value="P:'de novo' pyrimidine nucleobase biosynthetic process"/>
    <property type="evidence" value="ECO:0007669"/>
    <property type="project" value="TreeGrafter"/>
</dbReference>
<reference evidence="12 13" key="1">
    <citation type="submission" date="2014-03" db="EMBL/GenBank/DDBJ databases">
        <title>The genomes of two eusocial bee gut symbionts.</title>
        <authorList>
            <person name="Kwong W.K."/>
            <person name="Engel P."/>
            <person name="Koch H."/>
            <person name="Moran N.A."/>
        </authorList>
    </citation>
    <scope>NUCLEOTIDE SEQUENCE [LARGE SCALE GENOMIC DNA]</scope>
    <source>
        <strain evidence="13">wkB29</strain>
    </source>
</reference>
<dbReference type="CDD" id="cd01294">
    <property type="entry name" value="DHOase"/>
    <property type="match status" value="1"/>
</dbReference>
<feature type="binding site" description="via carbamate group" evidence="10">
    <location>
        <position position="125"/>
    </location>
    <ligand>
        <name>Zn(2+)</name>
        <dbReference type="ChEBI" id="CHEBI:29105"/>
        <label>1</label>
    </ligand>
</feature>
<evidence type="ECO:0000259" key="11">
    <source>
        <dbReference type="Pfam" id="PF04909"/>
    </source>
</evidence>
<dbReference type="Pfam" id="PF04909">
    <property type="entry name" value="Amidohydro_2"/>
    <property type="match status" value="1"/>
</dbReference>
<dbReference type="EC" id="3.5.2.3" evidence="4 10"/>
<dbReference type="HAMAP" id="MF_00219">
    <property type="entry name" value="PyrC_classII"/>
    <property type="match status" value="1"/>
</dbReference>
<dbReference type="Proteomes" id="UP000027170">
    <property type="component" value="Unassembled WGS sequence"/>
</dbReference>
<dbReference type="FunFam" id="3.20.20.140:FF:000006">
    <property type="entry name" value="Dihydroorotase"/>
    <property type="match status" value="1"/>
</dbReference>
<feature type="binding site" evidence="10">
    <location>
        <position position="290"/>
    </location>
    <ligand>
        <name>substrate</name>
    </ligand>
</feature>
<gene>
    <name evidence="10" type="primary">pyrC</name>
    <name evidence="12" type="ORF">SALWKB29_0674</name>
</gene>
<feature type="modified residue" description="N6-carboxylysine" evidence="10">
    <location>
        <position position="125"/>
    </location>
</feature>
<evidence type="ECO:0000256" key="6">
    <source>
        <dbReference type="ARBA" id="ARBA00022801"/>
    </source>
</evidence>
<dbReference type="PANTHER" id="PTHR43137">
    <property type="entry name" value="DIHYDROOROTASE"/>
    <property type="match status" value="1"/>
</dbReference>
<dbReference type="InterPro" id="IPR032466">
    <property type="entry name" value="Metal_Hydrolase"/>
</dbReference>
<comment type="cofactor">
    <cofactor evidence="10">
        <name>Zn(2+)</name>
        <dbReference type="ChEBI" id="CHEBI:29105"/>
    </cofactor>
    <text evidence="10">Binds 2 Zn(2+) ions per subunit.</text>
</comment>
<dbReference type="InterPro" id="IPR006680">
    <property type="entry name" value="Amidohydro-rel"/>
</dbReference>
<comment type="similarity">
    <text evidence="3 10">Belongs to the metallo-dependent hydrolases superfamily. DHOase family. Class II DHOase subfamily.</text>
</comment>
<feature type="binding site" evidence="10">
    <location>
        <position position="245"/>
    </location>
    <ligand>
        <name>substrate</name>
    </ligand>
</feature>
<evidence type="ECO:0000256" key="5">
    <source>
        <dbReference type="ARBA" id="ARBA00022723"/>
    </source>
</evidence>
<evidence type="ECO:0000256" key="9">
    <source>
        <dbReference type="ARBA" id="ARBA00048492"/>
    </source>
</evidence>
<feature type="binding site" evidence="10">
    <location>
        <position position="42"/>
    </location>
    <ligand>
        <name>Zn(2+)</name>
        <dbReference type="ChEBI" id="CHEBI:29105"/>
        <label>1</label>
    </ligand>
</feature>
<proteinExistence type="inferred from homology"/>
<dbReference type="NCBIfam" id="TIGR00856">
    <property type="entry name" value="pyrC_dimer"/>
    <property type="match status" value="1"/>
</dbReference>
<feature type="binding site" evidence="10">
    <location>
        <position position="68"/>
    </location>
    <ligand>
        <name>substrate</name>
    </ligand>
</feature>
<dbReference type="UniPathway" id="UPA00070">
    <property type="reaction ID" value="UER00117"/>
</dbReference>
<feature type="binding site" evidence="10">
    <location>
        <position position="278"/>
    </location>
    <ligand>
        <name>substrate</name>
    </ligand>
</feature>
<evidence type="ECO:0000313" key="13">
    <source>
        <dbReference type="Proteomes" id="UP000027170"/>
    </source>
</evidence>
<feature type="binding site" evidence="10">
    <location>
        <position position="162"/>
    </location>
    <ligand>
        <name>substrate</name>
    </ligand>
</feature>
<comment type="catalytic activity">
    <reaction evidence="9 10">
        <text>(S)-dihydroorotate + H2O = N-carbamoyl-L-aspartate + H(+)</text>
        <dbReference type="Rhea" id="RHEA:24296"/>
        <dbReference type="ChEBI" id="CHEBI:15377"/>
        <dbReference type="ChEBI" id="CHEBI:15378"/>
        <dbReference type="ChEBI" id="CHEBI:30864"/>
        <dbReference type="ChEBI" id="CHEBI:32814"/>
        <dbReference type="EC" id="3.5.2.3"/>
    </reaction>
</comment>
<dbReference type="PROSITE" id="PS00483">
    <property type="entry name" value="DIHYDROOROTASE_2"/>
    <property type="match status" value="1"/>
</dbReference>
<comment type="pathway">
    <text evidence="2 10">Pyrimidine metabolism; UMP biosynthesis via de novo pathway; (S)-dihydroorotate from bicarbonate: step 3/3.</text>
</comment>
<dbReference type="PROSITE" id="PS00482">
    <property type="entry name" value="DIHYDROOROTASE_1"/>
    <property type="match status" value="1"/>
</dbReference>
<dbReference type="PANTHER" id="PTHR43137:SF1">
    <property type="entry name" value="DIHYDROOROTASE"/>
    <property type="match status" value="1"/>
</dbReference>
<accession>A0A836MSC5</accession>
<dbReference type="PIRSF" id="PIRSF001237">
    <property type="entry name" value="DHOdimr"/>
    <property type="match status" value="1"/>
</dbReference>
<evidence type="ECO:0000256" key="3">
    <source>
        <dbReference type="ARBA" id="ARBA00005631"/>
    </source>
</evidence>
<evidence type="ECO:0000256" key="7">
    <source>
        <dbReference type="ARBA" id="ARBA00022833"/>
    </source>
</evidence>
<keyword evidence="5 10" id="KW-0479">Metal-binding</keyword>
<dbReference type="InterPro" id="IPR004721">
    <property type="entry name" value="DHOdimr"/>
</dbReference>
<evidence type="ECO:0000256" key="1">
    <source>
        <dbReference type="ARBA" id="ARBA00002368"/>
    </source>
</evidence>
<dbReference type="Gene3D" id="3.20.20.140">
    <property type="entry name" value="Metal-dependent hydrolases"/>
    <property type="match status" value="1"/>
</dbReference>
<dbReference type="GO" id="GO:0008270">
    <property type="term" value="F:zinc ion binding"/>
    <property type="evidence" value="ECO:0007669"/>
    <property type="project" value="UniProtKB-UniRule"/>
</dbReference>
<keyword evidence="7 10" id="KW-0862">Zinc</keyword>
<feature type="binding site" evidence="10">
    <location>
        <position position="162"/>
    </location>
    <ligand>
        <name>Zn(2+)</name>
        <dbReference type="ChEBI" id="CHEBI:29105"/>
        <label>2</label>
    </ligand>
</feature>
<comment type="subunit">
    <text evidence="10">Homodimer.</text>
</comment>
<feature type="binding site" evidence="10">
    <location>
        <position position="200"/>
    </location>
    <ligand>
        <name>Zn(2+)</name>
        <dbReference type="ChEBI" id="CHEBI:29105"/>
        <label>2</label>
    </ligand>
</feature>
<comment type="function">
    <text evidence="1 10">Catalyzes the reversible cyclization of carbamoyl aspartate to dihydroorotate.</text>
</comment>